<organism evidence="1 2">
    <name type="scientific">Variovorax paradoxus</name>
    <dbReference type="NCBI Taxonomy" id="34073"/>
    <lineage>
        <taxon>Bacteria</taxon>
        <taxon>Pseudomonadati</taxon>
        <taxon>Pseudomonadota</taxon>
        <taxon>Betaproteobacteria</taxon>
        <taxon>Burkholderiales</taxon>
        <taxon>Comamonadaceae</taxon>
        <taxon>Variovorax</taxon>
    </lineage>
</organism>
<evidence type="ECO:0000313" key="1">
    <source>
        <dbReference type="EMBL" id="PZQ56428.1"/>
    </source>
</evidence>
<evidence type="ECO:0000313" key="2">
    <source>
        <dbReference type="Proteomes" id="UP000249135"/>
    </source>
</evidence>
<dbReference type="Proteomes" id="UP000249135">
    <property type="component" value="Unassembled WGS sequence"/>
</dbReference>
<proteinExistence type="predicted"/>
<dbReference type="AlphaFoldDB" id="A0A2W5NVR5"/>
<sequence>MLSEAAFRRQRQVEPLRGRLSGDGCIELVAADKSQADAGTAPRGLLARARHRLAALSGRSR</sequence>
<protein>
    <submittedName>
        <fullName evidence="1">Uncharacterized protein</fullName>
    </submittedName>
</protein>
<name>A0A2W5NVR5_VARPD</name>
<dbReference type="EMBL" id="QFPP01000868">
    <property type="protein sequence ID" value="PZQ56428.1"/>
    <property type="molecule type" value="Genomic_DNA"/>
</dbReference>
<reference evidence="1 2" key="1">
    <citation type="submission" date="2017-08" db="EMBL/GenBank/DDBJ databases">
        <title>Infants hospitalized years apart are colonized by the same room-sourced microbial strains.</title>
        <authorList>
            <person name="Brooks B."/>
            <person name="Olm M.R."/>
            <person name="Firek B.A."/>
            <person name="Baker R."/>
            <person name="Thomas B.C."/>
            <person name="Morowitz M.J."/>
            <person name="Banfield J.F."/>
        </authorList>
    </citation>
    <scope>NUCLEOTIDE SEQUENCE [LARGE SCALE GENOMIC DNA]</scope>
    <source>
        <strain evidence="1">S2_005_003_R2_41</strain>
    </source>
</reference>
<accession>A0A2W5NVR5</accession>
<gene>
    <name evidence="1" type="ORF">DI563_31975</name>
</gene>
<comment type="caution">
    <text evidence="1">The sequence shown here is derived from an EMBL/GenBank/DDBJ whole genome shotgun (WGS) entry which is preliminary data.</text>
</comment>